<feature type="signal peptide" evidence="1">
    <location>
        <begin position="1"/>
        <end position="20"/>
    </location>
</feature>
<protein>
    <submittedName>
        <fullName evidence="2">Uncharacterized protein</fullName>
    </submittedName>
</protein>
<proteinExistence type="predicted"/>
<comment type="caution">
    <text evidence="2">The sequence shown here is derived from an EMBL/GenBank/DDBJ whole genome shotgun (WGS) entry which is preliminary data.</text>
</comment>
<sequence length="257" mass="29900">MKKVAGLLVILAFCSLQAQQAGVGAPQVAAVENDPFANYHQRWNPMMEKLFQLVRDDDGIVRHFVGAEVGTPYESESFEKGQVWYKDENLGEFYYRYNIFSREIELKRTLLPEEKHQALIRDPKVALILPNRNKEYRYLSFITDKGSKNDDYLVRVYKGSSYTLFKHQESKFTEAKPAANSMVGPTPSKFSNFTSYFLRFRDEPIREISQKKNKFLKEIDDRWSSDLKAYLKEENIDLSDETMLIKAVSYLDTLAEN</sequence>
<keyword evidence="1" id="KW-0732">Signal</keyword>
<evidence type="ECO:0000313" key="3">
    <source>
        <dbReference type="Proteomes" id="UP000625780"/>
    </source>
</evidence>
<keyword evidence="3" id="KW-1185">Reference proteome</keyword>
<reference evidence="3" key="1">
    <citation type="journal article" date="2019" name="Int. J. Syst. Evol. Microbiol.">
        <title>The Global Catalogue of Microorganisms (GCM) 10K type strain sequencing project: providing services to taxonomists for standard genome sequencing and annotation.</title>
        <authorList>
            <consortium name="The Broad Institute Genomics Platform"/>
            <consortium name="The Broad Institute Genome Sequencing Center for Infectious Disease"/>
            <person name="Wu L."/>
            <person name="Ma J."/>
        </authorList>
    </citation>
    <scope>NUCLEOTIDE SEQUENCE [LARGE SCALE GENOMIC DNA]</scope>
    <source>
        <strain evidence="3">CGMCC 1.12606</strain>
    </source>
</reference>
<dbReference type="Proteomes" id="UP000625780">
    <property type="component" value="Unassembled WGS sequence"/>
</dbReference>
<gene>
    <name evidence="2" type="ORF">GCM10011361_22120</name>
</gene>
<accession>A0ABQ1R1S2</accession>
<dbReference type="RefSeq" id="WP_188370843.1">
    <property type="nucleotide sequence ID" value="NZ_BMFH01000002.1"/>
</dbReference>
<name>A0ABQ1R1S2_9FLAO</name>
<dbReference type="EMBL" id="BMFH01000002">
    <property type="protein sequence ID" value="GGD55171.1"/>
    <property type="molecule type" value="Genomic_DNA"/>
</dbReference>
<evidence type="ECO:0000256" key="1">
    <source>
        <dbReference type="SAM" id="SignalP"/>
    </source>
</evidence>
<organism evidence="2 3">
    <name type="scientific">Muriicola marianensis</name>
    <dbReference type="NCBI Taxonomy" id="1324801"/>
    <lineage>
        <taxon>Bacteria</taxon>
        <taxon>Pseudomonadati</taxon>
        <taxon>Bacteroidota</taxon>
        <taxon>Flavobacteriia</taxon>
        <taxon>Flavobacteriales</taxon>
        <taxon>Flavobacteriaceae</taxon>
        <taxon>Muriicola</taxon>
    </lineage>
</organism>
<feature type="chain" id="PRO_5045121340" evidence="1">
    <location>
        <begin position="21"/>
        <end position="257"/>
    </location>
</feature>
<evidence type="ECO:0000313" key="2">
    <source>
        <dbReference type="EMBL" id="GGD55171.1"/>
    </source>
</evidence>